<dbReference type="Gene3D" id="2.170.130.10">
    <property type="entry name" value="TonB-dependent receptor, plug domain"/>
    <property type="match status" value="1"/>
</dbReference>
<evidence type="ECO:0000259" key="6">
    <source>
        <dbReference type="Pfam" id="PF00593"/>
    </source>
</evidence>
<dbReference type="InterPro" id="IPR000531">
    <property type="entry name" value="Beta-barrel_TonB"/>
</dbReference>
<dbReference type="InterPro" id="IPR012910">
    <property type="entry name" value="Plug_dom"/>
</dbReference>
<evidence type="ECO:0000259" key="7">
    <source>
        <dbReference type="Pfam" id="PF07715"/>
    </source>
</evidence>
<feature type="domain" description="TonB-dependent receptor-like beta-barrel" evidence="6">
    <location>
        <begin position="490"/>
        <end position="1020"/>
    </location>
</feature>
<keyword evidence="9" id="KW-1185">Reference proteome</keyword>
<proteinExistence type="inferred from homology"/>
<protein>
    <submittedName>
        <fullName evidence="8">TonB-dependent receptor</fullName>
    </submittedName>
</protein>
<keyword evidence="2 4" id="KW-0472">Membrane</keyword>
<dbReference type="NCBIfam" id="TIGR01782">
    <property type="entry name" value="TonB-Xanth-Caul"/>
    <property type="match status" value="1"/>
</dbReference>
<evidence type="ECO:0000256" key="2">
    <source>
        <dbReference type="ARBA" id="ARBA00023136"/>
    </source>
</evidence>
<dbReference type="PANTHER" id="PTHR40980:SF3">
    <property type="entry name" value="TONB-DEPENDENT RECEPTOR-LIKE BETA-BARREL DOMAIN-CONTAINING PROTEIN"/>
    <property type="match status" value="1"/>
</dbReference>
<dbReference type="Pfam" id="PF00593">
    <property type="entry name" value="TonB_dep_Rec_b-barrel"/>
    <property type="match status" value="1"/>
</dbReference>
<dbReference type="InterPro" id="IPR010104">
    <property type="entry name" value="TonB_rcpt_bac"/>
</dbReference>
<dbReference type="Gene3D" id="2.40.170.20">
    <property type="entry name" value="TonB-dependent receptor, beta-barrel domain"/>
    <property type="match status" value="1"/>
</dbReference>
<dbReference type="Pfam" id="PF07715">
    <property type="entry name" value="Plug"/>
    <property type="match status" value="1"/>
</dbReference>
<comment type="similarity">
    <text evidence="4">Belongs to the TonB-dependent receptor family.</text>
</comment>
<sequence length="1063" mass="115918">MKSKRQTLGLQHGAYPSATVSLSGRRLAIAVALGLAWLDVPAASLAQNTGPTANASAPKPATADAKADPAKKKKTEQPNDIKNLAGVTVTGIRASLESSQSLKQNADQIIDSVTATDINALPDRSVTETLQRISGVTVDHYLADDDPDHPSAEGSGVLIRGLPYVASLLNGAESFSANNGRALSFEDVPAELMQGVDVYKNPSAELIEGGIGGTVDLRTRMPFDAPGQVAAFSTGVNEGDMSKRSKPSASFLYSNRWKTENLGEFGALFDVSFSELASRTDGIQINPYVLEPQNNLGNCPCEPTSSAGNVAIPGDINYYEMDMQRRRTGIYGAFQWRPTDNLEFDSRFFRSTYNLQWQEHEVQTNEGNYYNMIPVPGTSFDYDNGVYESGDMASASWQGGGTGPAKATLNTGYPPIGGPNYYALTRQQTQFVRTTDWTNTFKYNISSNMIWSGGIQLVKSTANTIDFTVYNQFFMPPAEVNMDGGIPSLTLLNNTTYKYIPSNTTNPNSLTNYANYYLGAALDHLEYDYAMMRTVRTDLEYNFEDSNWLQYFRVGVRFTNHDTYSNNNSSSYNWGPISQDWEGGYKGPSSLDWTNNVPAWMNQQFTFSDFFRGQTRLPSTLVFPTMALVGNYYGAISALRALEMSGGAGGWCPQIFSTSQGDVCNPGSGMSADYMHESTQAAYASLYFGNDTALGTPFDGNIGLRFVRTSVNANGSVTYPSSNTIQNSAGITPAEMALFNGATTPINGAYSYHNVLPSLNLRFKLTDTLQLRLAASKAMTRPTISQLNSYMVIGTSWSAAGAGQQAKLAGFNATTGGNPNLKPLEANQFDAALEWYFAPTGELYTTLFKKNLSNYTTTEVHTQIIDGVPVAVSGPTNAGRGTVKGAEAGYSQFFDFLPGALKGLGVQANYTFLQSSKIQGTTSCDPNHGNGSCPSSDVVTNPGLPMQGLSPHNYNVTGMYEYGNWSARLAWSWRSRYLITPVDSGDTYLPMWNAASGQLDASIFYHLNKSMQVGLQMNNLTNTVQKVLMGPTTYINGYVDWNLYTRALFMTDRRYELVFRASF</sequence>
<gene>
    <name evidence="8" type="primary">fhuA</name>
    <name evidence="8" type="ORF">GCM10010981_39230</name>
</gene>
<dbReference type="SUPFAM" id="SSF56935">
    <property type="entry name" value="Porins"/>
    <property type="match status" value="1"/>
</dbReference>
<keyword evidence="4" id="KW-0798">TonB box</keyword>
<feature type="compositionally biased region" description="Basic and acidic residues" evidence="5">
    <location>
        <begin position="65"/>
        <end position="79"/>
    </location>
</feature>
<name>A0ABQ1GLL1_9GAMM</name>
<dbReference type="InterPro" id="IPR036942">
    <property type="entry name" value="Beta-barrel_TonB_sf"/>
</dbReference>
<evidence type="ECO:0000256" key="5">
    <source>
        <dbReference type="SAM" id="MobiDB-lite"/>
    </source>
</evidence>
<dbReference type="PANTHER" id="PTHR40980">
    <property type="entry name" value="PLUG DOMAIN-CONTAINING PROTEIN"/>
    <property type="match status" value="1"/>
</dbReference>
<comment type="caution">
    <text evidence="8">The sequence shown here is derived from an EMBL/GenBank/DDBJ whole genome shotgun (WGS) entry which is preliminary data.</text>
</comment>
<evidence type="ECO:0000256" key="1">
    <source>
        <dbReference type="ARBA" id="ARBA00004442"/>
    </source>
</evidence>
<accession>A0ABQ1GLL1</accession>
<feature type="domain" description="TonB-dependent receptor plug" evidence="7">
    <location>
        <begin position="103"/>
        <end position="214"/>
    </location>
</feature>
<dbReference type="InterPro" id="IPR037066">
    <property type="entry name" value="Plug_dom_sf"/>
</dbReference>
<dbReference type="EMBL" id="BMJA01000004">
    <property type="protein sequence ID" value="GGA46247.1"/>
    <property type="molecule type" value="Genomic_DNA"/>
</dbReference>
<dbReference type="RefSeq" id="WP_229720980.1">
    <property type="nucleotide sequence ID" value="NZ_BMJA01000004.1"/>
</dbReference>
<evidence type="ECO:0000256" key="3">
    <source>
        <dbReference type="ARBA" id="ARBA00023237"/>
    </source>
</evidence>
<evidence type="ECO:0000313" key="8">
    <source>
        <dbReference type="EMBL" id="GGA46247.1"/>
    </source>
</evidence>
<reference evidence="9" key="1">
    <citation type="journal article" date="2019" name="Int. J. Syst. Evol. Microbiol.">
        <title>The Global Catalogue of Microorganisms (GCM) 10K type strain sequencing project: providing services to taxonomists for standard genome sequencing and annotation.</title>
        <authorList>
            <consortium name="The Broad Institute Genomics Platform"/>
            <consortium name="The Broad Institute Genome Sequencing Center for Infectious Disease"/>
            <person name="Wu L."/>
            <person name="Ma J."/>
        </authorList>
    </citation>
    <scope>NUCLEOTIDE SEQUENCE [LARGE SCALE GENOMIC DNA]</scope>
    <source>
        <strain evidence="9">CGMCC 1.15439</strain>
    </source>
</reference>
<dbReference type="Proteomes" id="UP000620046">
    <property type="component" value="Unassembled WGS sequence"/>
</dbReference>
<comment type="subcellular location">
    <subcellularLocation>
        <location evidence="1 4">Cell outer membrane</location>
    </subcellularLocation>
</comment>
<feature type="region of interest" description="Disordered" evidence="5">
    <location>
        <begin position="49"/>
        <end position="79"/>
    </location>
</feature>
<keyword evidence="3" id="KW-0998">Cell outer membrane</keyword>
<keyword evidence="8" id="KW-0675">Receptor</keyword>
<evidence type="ECO:0000256" key="4">
    <source>
        <dbReference type="RuleBase" id="RU003357"/>
    </source>
</evidence>
<evidence type="ECO:0000313" key="9">
    <source>
        <dbReference type="Proteomes" id="UP000620046"/>
    </source>
</evidence>
<organism evidence="8 9">
    <name type="scientific">Dyella nitratireducens</name>
    <dbReference type="NCBI Taxonomy" id="1849580"/>
    <lineage>
        <taxon>Bacteria</taxon>
        <taxon>Pseudomonadati</taxon>
        <taxon>Pseudomonadota</taxon>
        <taxon>Gammaproteobacteria</taxon>
        <taxon>Lysobacterales</taxon>
        <taxon>Rhodanobacteraceae</taxon>
        <taxon>Dyella</taxon>
    </lineage>
</organism>